<reference evidence="2 3" key="1">
    <citation type="submission" date="2023-05" db="EMBL/GenBank/DDBJ databases">
        <title>YMD87, complete Genome.</title>
        <authorList>
            <person name="Zhang J."/>
            <person name="Xu X."/>
        </authorList>
    </citation>
    <scope>NUCLEOTIDE SEQUENCE [LARGE SCALE GENOMIC DNA]</scope>
    <source>
        <strain evidence="2 3">YMD87</strain>
    </source>
</reference>
<dbReference type="Proteomes" id="UP001241605">
    <property type="component" value="Chromosome"/>
</dbReference>
<feature type="transmembrane region" description="Helical" evidence="1">
    <location>
        <begin position="80"/>
        <end position="99"/>
    </location>
</feature>
<evidence type="ECO:0008006" key="4">
    <source>
        <dbReference type="Google" id="ProtNLM"/>
    </source>
</evidence>
<name>A0ABY8QNE2_9RHOB</name>
<proteinExistence type="predicted"/>
<feature type="transmembrane region" description="Helical" evidence="1">
    <location>
        <begin position="20"/>
        <end position="36"/>
    </location>
</feature>
<dbReference type="RefSeq" id="WP_282301961.1">
    <property type="nucleotide sequence ID" value="NZ_CP124616.1"/>
</dbReference>
<evidence type="ECO:0000313" key="2">
    <source>
        <dbReference type="EMBL" id="WGW05337.1"/>
    </source>
</evidence>
<keyword evidence="3" id="KW-1185">Reference proteome</keyword>
<organism evidence="2 3">
    <name type="scientific">Tropicibacter oceani</name>
    <dbReference type="NCBI Taxonomy" id="3058420"/>
    <lineage>
        <taxon>Bacteria</taxon>
        <taxon>Pseudomonadati</taxon>
        <taxon>Pseudomonadota</taxon>
        <taxon>Alphaproteobacteria</taxon>
        <taxon>Rhodobacterales</taxon>
        <taxon>Roseobacteraceae</taxon>
        <taxon>Tropicibacter</taxon>
    </lineage>
</organism>
<feature type="transmembrane region" description="Helical" evidence="1">
    <location>
        <begin position="105"/>
        <end position="125"/>
    </location>
</feature>
<evidence type="ECO:0000256" key="1">
    <source>
        <dbReference type="SAM" id="Phobius"/>
    </source>
</evidence>
<dbReference type="EMBL" id="CP124616">
    <property type="protein sequence ID" value="WGW05337.1"/>
    <property type="molecule type" value="Genomic_DNA"/>
</dbReference>
<evidence type="ECO:0000313" key="3">
    <source>
        <dbReference type="Proteomes" id="UP001241605"/>
    </source>
</evidence>
<protein>
    <recommendedName>
        <fullName evidence="4">5-bromo-4-chloroindolyl phosphate hydrolase</fullName>
    </recommendedName>
</protein>
<sequence length="276" mass="30415">MKHRLQALAQMGKTSFDPGLNVLLLAAFPLVLWLFQDSAVSIVIAVIEMALLATALRLIATGQKEQRDYDAAAVAIKPRLPRKTLGSLLIGVMVLILAGMHFDSLLLPLLLGLIAFGLGVMAFGLDPMQDKGLDDPDVLARLEAADYVDLVEEILIELSERVAVLGDTELTLRTDAARNMATRITRALSSDLRVLARLRKPISKFIEIFGNEVDRLEASRNALDFAFARRRYLAKIQVLAESFEDRARRGGVKSGRDVFDMEADMLLGRMPRESAA</sequence>
<accession>A0ABY8QNE2</accession>
<keyword evidence="1" id="KW-0812">Transmembrane</keyword>
<keyword evidence="1" id="KW-1133">Transmembrane helix</keyword>
<feature type="transmembrane region" description="Helical" evidence="1">
    <location>
        <begin position="42"/>
        <end position="60"/>
    </location>
</feature>
<keyword evidence="1" id="KW-0472">Membrane</keyword>
<gene>
    <name evidence="2" type="ORF">QF118_07260</name>
</gene>